<evidence type="ECO:0000313" key="3">
    <source>
        <dbReference type="Proteomes" id="UP000271098"/>
    </source>
</evidence>
<reference evidence="2 3" key="2">
    <citation type="submission" date="2018-11" db="EMBL/GenBank/DDBJ databases">
        <authorList>
            <consortium name="Pathogen Informatics"/>
        </authorList>
    </citation>
    <scope>NUCLEOTIDE SEQUENCE [LARGE SCALE GENOMIC DNA]</scope>
</reference>
<sequence>MISERTSLRYSPNGEVEPWIINDATSTIFISPAVLRNCSLHRSICFSSAELKLEDKLNQIKVNLESVDSFPSQCALLNQKRSSLLGQCIVLILVLAVFLIGVLLAFLIGHWSAKSRKSAEHLVG</sequence>
<reference evidence="4" key="1">
    <citation type="submission" date="2016-06" db="UniProtKB">
        <authorList>
            <consortium name="WormBaseParasite"/>
        </authorList>
    </citation>
    <scope>IDENTIFICATION</scope>
</reference>
<evidence type="ECO:0000313" key="4">
    <source>
        <dbReference type="WBParaSite" id="GPUH_0000108101-mRNA-1"/>
    </source>
</evidence>
<gene>
    <name evidence="2" type="ORF">GPUH_LOCUS1081</name>
</gene>
<protein>
    <submittedName>
        <fullName evidence="2 4">Uncharacterized protein</fullName>
    </submittedName>
</protein>
<dbReference type="Proteomes" id="UP000271098">
    <property type="component" value="Unassembled WGS sequence"/>
</dbReference>
<dbReference type="WBParaSite" id="GPUH_0000108101-mRNA-1">
    <property type="protein sequence ID" value="GPUH_0000108101-mRNA-1"/>
    <property type="gene ID" value="GPUH_0000108101"/>
</dbReference>
<feature type="transmembrane region" description="Helical" evidence="1">
    <location>
        <begin position="84"/>
        <end position="108"/>
    </location>
</feature>
<proteinExistence type="predicted"/>
<organism evidence="4">
    <name type="scientific">Gongylonema pulchrum</name>
    <dbReference type="NCBI Taxonomy" id="637853"/>
    <lineage>
        <taxon>Eukaryota</taxon>
        <taxon>Metazoa</taxon>
        <taxon>Ecdysozoa</taxon>
        <taxon>Nematoda</taxon>
        <taxon>Chromadorea</taxon>
        <taxon>Rhabditida</taxon>
        <taxon>Spirurina</taxon>
        <taxon>Spiruromorpha</taxon>
        <taxon>Spiruroidea</taxon>
        <taxon>Gongylonematidae</taxon>
        <taxon>Gongylonema</taxon>
    </lineage>
</organism>
<accession>A0A183CX90</accession>
<evidence type="ECO:0000256" key="1">
    <source>
        <dbReference type="SAM" id="Phobius"/>
    </source>
</evidence>
<keyword evidence="1" id="KW-1133">Transmembrane helix</keyword>
<dbReference type="EMBL" id="UYRT01001192">
    <property type="protein sequence ID" value="VDK29341.1"/>
    <property type="molecule type" value="Genomic_DNA"/>
</dbReference>
<keyword evidence="1" id="KW-0812">Transmembrane</keyword>
<evidence type="ECO:0000313" key="2">
    <source>
        <dbReference type="EMBL" id="VDK29341.1"/>
    </source>
</evidence>
<keyword evidence="3" id="KW-1185">Reference proteome</keyword>
<name>A0A183CX90_9BILA</name>
<dbReference type="AlphaFoldDB" id="A0A183CX90"/>
<keyword evidence="1" id="KW-0472">Membrane</keyword>